<organism evidence="2 3">
    <name type="scientific">Streptomyces lavendofoliae</name>
    <dbReference type="NCBI Taxonomy" id="67314"/>
    <lineage>
        <taxon>Bacteria</taxon>
        <taxon>Bacillati</taxon>
        <taxon>Actinomycetota</taxon>
        <taxon>Actinomycetes</taxon>
        <taxon>Kitasatosporales</taxon>
        <taxon>Streptomycetaceae</taxon>
        <taxon>Streptomyces</taxon>
    </lineage>
</organism>
<keyword evidence="3" id="KW-1185">Reference proteome</keyword>
<feature type="region of interest" description="Disordered" evidence="1">
    <location>
        <begin position="1"/>
        <end position="24"/>
    </location>
</feature>
<name>A0A918I174_9ACTN</name>
<evidence type="ECO:0000313" key="2">
    <source>
        <dbReference type="EMBL" id="GGU50594.1"/>
    </source>
</evidence>
<dbReference type="EMBL" id="BMTP01000011">
    <property type="protein sequence ID" value="GGU50594.1"/>
    <property type="molecule type" value="Genomic_DNA"/>
</dbReference>
<comment type="caution">
    <text evidence="2">The sequence shown here is derived from an EMBL/GenBank/DDBJ whole genome shotgun (WGS) entry which is preliminary data.</text>
</comment>
<gene>
    <name evidence="2" type="ORF">GCM10010274_44220</name>
</gene>
<protein>
    <submittedName>
        <fullName evidence="2">Uncharacterized protein</fullName>
    </submittedName>
</protein>
<sequence>MSCRRTQGQPRALGDQSDKRSAKPGLDLGWELVKGTFNGVGRVLGQFLAELVRAR</sequence>
<dbReference type="Proteomes" id="UP000636661">
    <property type="component" value="Unassembled WGS sequence"/>
</dbReference>
<accession>A0A918I174</accession>
<reference evidence="2" key="1">
    <citation type="journal article" date="2014" name="Int. J. Syst. Evol. Microbiol.">
        <title>Complete genome sequence of Corynebacterium casei LMG S-19264T (=DSM 44701T), isolated from a smear-ripened cheese.</title>
        <authorList>
            <consortium name="US DOE Joint Genome Institute (JGI-PGF)"/>
            <person name="Walter F."/>
            <person name="Albersmeier A."/>
            <person name="Kalinowski J."/>
            <person name="Ruckert C."/>
        </authorList>
    </citation>
    <scope>NUCLEOTIDE SEQUENCE</scope>
    <source>
        <strain evidence="2">JCM 4391</strain>
    </source>
</reference>
<evidence type="ECO:0000313" key="3">
    <source>
        <dbReference type="Proteomes" id="UP000636661"/>
    </source>
</evidence>
<reference evidence="2" key="2">
    <citation type="submission" date="2020-09" db="EMBL/GenBank/DDBJ databases">
        <authorList>
            <person name="Sun Q."/>
            <person name="Ohkuma M."/>
        </authorList>
    </citation>
    <scope>NUCLEOTIDE SEQUENCE</scope>
    <source>
        <strain evidence="2">JCM 4391</strain>
    </source>
</reference>
<proteinExistence type="predicted"/>
<dbReference type="AlphaFoldDB" id="A0A918I174"/>
<evidence type="ECO:0000256" key="1">
    <source>
        <dbReference type="SAM" id="MobiDB-lite"/>
    </source>
</evidence>